<keyword evidence="1" id="KW-0472">Membrane</keyword>
<dbReference type="EMBL" id="JBEDUW010000003">
    <property type="protein sequence ID" value="KAK9938559.1"/>
    <property type="molecule type" value="Genomic_DNA"/>
</dbReference>
<reference evidence="2 3" key="1">
    <citation type="journal article" date="2023" name="G3 (Bethesda)">
        <title>A chromosome-length genome assembly and annotation of blackberry (Rubus argutus, cv. 'Hillquist').</title>
        <authorList>
            <person name="Bruna T."/>
            <person name="Aryal R."/>
            <person name="Dudchenko O."/>
            <person name="Sargent D.J."/>
            <person name="Mead D."/>
            <person name="Buti M."/>
            <person name="Cavallini A."/>
            <person name="Hytonen T."/>
            <person name="Andres J."/>
            <person name="Pham M."/>
            <person name="Weisz D."/>
            <person name="Mascagni F."/>
            <person name="Usai G."/>
            <person name="Natali L."/>
            <person name="Bassil N."/>
            <person name="Fernandez G.E."/>
            <person name="Lomsadze A."/>
            <person name="Armour M."/>
            <person name="Olukolu B."/>
            <person name="Poorten T."/>
            <person name="Britton C."/>
            <person name="Davik J."/>
            <person name="Ashrafi H."/>
            <person name="Aiden E.L."/>
            <person name="Borodovsky M."/>
            <person name="Worthington M."/>
        </authorList>
    </citation>
    <scope>NUCLEOTIDE SEQUENCE [LARGE SCALE GENOMIC DNA]</scope>
    <source>
        <strain evidence="2">PI 553951</strain>
    </source>
</reference>
<name>A0AAW1XPP2_RUBAR</name>
<keyword evidence="3" id="KW-1185">Reference proteome</keyword>
<comment type="caution">
    <text evidence="2">The sequence shown here is derived from an EMBL/GenBank/DDBJ whole genome shotgun (WGS) entry which is preliminary data.</text>
</comment>
<evidence type="ECO:0000256" key="1">
    <source>
        <dbReference type="SAM" id="Phobius"/>
    </source>
</evidence>
<protein>
    <submittedName>
        <fullName evidence="2">Uncharacterized protein</fullName>
    </submittedName>
</protein>
<feature type="transmembrane region" description="Helical" evidence="1">
    <location>
        <begin position="143"/>
        <end position="162"/>
    </location>
</feature>
<evidence type="ECO:0000313" key="2">
    <source>
        <dbReference type="EMBL" id="KAK9938559.1"/>
    </source>
</evidence>
<keyword evidence="1" id="KW-0812">Transmembrane</keyword>
<organism evidence="2 3">
    <name type="scientific">Rubus argutus</name>
    <name type="common">Southern blackberry</name>
    <dbReference type="NCBI Taxonomy" id="59490"/>
    <lineage>
        <taxon>Eukaryota</taxon>
        <taxon>Viridiplantae</taxon>
        <taxon>Streptophyta</taxon>
        <taxon>Embryophyta</taxon>
        <taxon>Tracheophyta</taxon>
        <taxon>Spermatophyta</taxon>
        <taxon>Magnoliopsida</taxon>
        <taxon>eudicotyledons</taxon>
        <taxon>Gunneridae</taxon>
        <taxon>Pentapetalae</taxon>
        <taxon>rosids</taxon>
        <taxon>fabids</taxon>
        <taxon>Rosales</taxon>
        <taxon>Rosaceae</taxon>
        <taxon>Rosoideae</taxon>
        <taxon>Rosoideae incertae sedis</taxon>
        <taxon>Rubus</taxon>
    </lineage>
</organism>
<sequence length="203" mass="22513">MDTAVWCGWTTQPCRNFGCGGGPFQLGFGFMGAQFGLGFDFGLELGRPSDLGGLVRRRCWERSRRRDCSGKGSAVVAWNDAGDDHRLGCDGLWVSWIEHGEALVWVLVKTATARRRWRGGAEQRARARVGLPRRCGWGRKSGLGSLLLLLSVLSLFFLGSFSSKQREQLAGKDVGHVVTMVAMASNKVMRAWARRRRRRGAAR</sequence>
<feature type="transmembrane region" description="Helical" evidence="1">
    <location>
        <begin position="174"/>
        <end position="193"/>
    </location>
</feature>
<gene>
    <name evidence="2" type="ORF">M0R45_015288</name>
</gene>
<evidence type="ECO:0000313" key="3">
    <source>
        <dbReference type="Proteomes" id="UP001457282"/>
    </source>
</evidence>
<proteinExistence type="predicted"/>
<dbReference type="AlphaFoldDB" id="A0AAW1XPP2"/>
<keyword evidence="1" id="KW-1133">Transmembrane helix</keyword>
<dbReference type="Proteomes" id="UP001457282">
    <property type="component" value="Unassembled WGS sequence"/>
</dbReference>
<accession>A0AAW1XPP2</accession>